<evidence type="ECO:0000256" key="4">
    <source>
        <dbReference type="ARBA" id="ARBA00022794"/>
    </source>
</evidence>
<comment type="subunit">
    <text evidence="2">Part of the tectonic-like complex (also named B9 complex).</text>
</comment>
<organism evidence="10 11">
    <name type="scientific">Albula glossodonta</name>
    <name type="common">roundjaw bonefish</name>
    <dbReference type="NCBI Taxonomy" id="121402"/>
    <lineage>
        <taxon>Eukaryota</taxon>
        <taxon>Metazoa</taxon>
        <taxon>Chordata</taxon>
        <taxon>Craniata</taxon>
        <taxon>Vertebrata</taxon>
        <taxon>Euteleostomi</taxon>
        <taxon>Actinopterygii</taxon>
        <taxon>Neopterygii</taxon>
        <taxon>Teleostei</taxon>
        <taxon>Albuliformes</taxon>
        <taxon>Albulidae</taxon>
        <taxon>Albula</taxon>
    </lineage>
</organism>
<dbReference type="Pfam" id="PF07773">
    <property type="entry name" value="TCTN_DUF1619"/>
    <property type="match status" value="2"/>
</dbReference>
<comment type="caution">
    <text evidence="10">The sequence shown here is derived from an EMBL/GenBank/DDBJ whole genome shotgun (WGS) entry which is preliminary data.</text>
</comment>
<feature type="domain" description="Tectonic-1-3 N-terminal" evidence="9">
    <location>
        <begin position="118"/>
        <end position="166"/>
    </location>
</feature>
<dbReference type="InterPro" id="IPR057724">
    <property type="entry name" value="TCTN1-3_N"/>
</dbReference>
<evidence type="ECO:0000256" key="5">
    <source>
        <dbReference type="ARBA" id="ARBA00023180"/>
    </source>
</evidence>
<dbReference type="OrthoDB" id="184109at2759"/>
<dbReference type="EMBL" id="JAFBMS010000008">
    <property type="protein sequence ID" value="KAG9350014.1"/>
    <property type="molecule type" value="Genomic_DNA"/>
</dbReference>
<keyword evidence="4" id="KW-0970">Cilium biogenesis/degradation</keyword>
<reference evidence="10" key="1">
    <citation type="thesis" date="2021" institute="BYU ScholarsArchive" country="Provo, UT, USA">
        <title>Applications of and Algorithms for Genome Assembly and Genomic Analyses with an Emphasis on Marine Teleosts.</title>
        <authorList>
            <person name="Pickett B.D."/>
        </authorList>
    </citation>
    <scope>NUCLEOTIDE SEQUENCE</scope>
    <source>
        <strain evidence="10">HI-2016</strain>
    </source>
</reference>
<dbReference type="Proteomes" id="UP000824540">
    <property type="component" value="Unassembled WGS sequence"/>
</dbReference>
<evidence type="ECO:0000256" key="2">
    <source>
        <dbReference type="ARBA" id="ARBA00011495"/>
    </source>
</evidence>
<evidence type="ECO:0000259" key="8">
    <source>
        <dbReference type="Pfam" id="PF07773"/>
    </source>
</evidence>
<feature type="domain" description="Tectonic-1-3" evidence="8">
    <location>
        <begin position="392"/>
        <end position="542"/>
    </location>
</feature>
<evidence type="ECO:0000256" key="7">
    <source>
        <dbReference type="SAM" id="SignalP"/>
    </source>
</evidence>
<dbReference type="PANTHER" id="PTHR14611">
    <property type="entry name" value="TECTONIC FAMILY MEMBER"/>
    <property type="match status" value="1"/>
</dbReference>
<dbReference type="Pfam" id="PF25752">
    <property type="entry name" value="DUF1619_N"/>
    <property type="match status" value="1"/>
</dbReference>
<feature type="compositionally biased region" description="Low complexity" evidence="6">
    <location>
        <begin position="81"/>
        <end position="90"/>
    </location>
</feature>
<feature type="domain" description="Tectonic-1-3" evidence="8">
    <location>
        <begin position="228"/>
        <end position="286"/>
    </location>
</feature>
<name>A0A8T2PBS4_9TELE</name>
<gene>
    <name evidence="10" type="ORF">JZ751_026367</name>
</gene>
<proteinExistence type="inferred from homology"/>
<evidence type="ECO:0000313" key="10">
    <source>
        <dbReference type="EMBL" id="KAG9350014.1"/>
    </source>
</evidence>
<protein>
    <recommendedName>
        <fullName evidence="12">Tectonic domain-containing protein</fullName>
    </recommendedName>
</protein>
<evidence type="ECO:0000256" key="6">
    <source>
        <dbReference type="SAM" id="MobiDB-lite"/>
    </source>
</evidence>
<keyword evidence="3 7" id="KW-0732">Signal</keyword>
<dbReference type="InterPro" id="IPR011677">
    <property type="entry name" value="TCTN1-3_dom"/>
</dbReference>
<feature type="signal peptide" evidence="7">
    <location>
        <begin position="1"/>
        <end position="24"/>
    </location>
</feature>
<sequence length="602" mass="65353">MNTLLLSRAFCFLMLILSDNRAVAQTTGSETSTTNPTKPSVTSDIFAESVTFITFPMDTQATTEFDNLVTDFLETVTPGVGSSTDGDTTTIYGTRDPDTTQTDATTDVNVITTEATTESNIMATDTTISVCTCDLTPGFCDIGCCCDTIDCGINDLGSVFSGCEAEERGNVDPTLITVNDTFFCVRNSEVQLNNQQILPEKSRFPKVEDSFSFSQQPPSPPSTTNRDFYRVDDAILTHFKSSSLLSVLRQPSPGVASSSCVDRNPARFLRSVTLSCSRLVTAQTCVEDPGLKASSYVNDISLLRAPVPQNVSIPNFTVEYIIEYTSGGELTRVTVNVSLIDINSNAVMLQEHTVQYLLATPAPTPGPSLAVGLHPETLVFGRFGEDIRPLTVQGTSQDGECSTLPHARSPILLTNNYVTGCSFSSPSKNCSELRSQLFWIIEGPGSPDLVAMTSGPQPDWSRVITQNCSDPPLVIAFVYDDSCESGCLVPLSLTVQLLWAQQGLLSLPQIHILGAKFIFQCQTVKCPIISPLAVTTEVKFSDISVYPEPPRGLPQPHWKFPFGFFSRGAIEQDAGPVANRYDFSRQAWATLSFLPVILSMIL</sequence>
<accession>A0A8T2PBS4</accession>
<comment type="similarity">
    <text evidence="1">Belongs to the tectonic family.</text>
</comment>
<dbReference type="InterPro" id="IPR040354">
    <property type="entry name" value="TCTN1-3"/>
</dbReference>
<keyword evidence="5" id="KW-0325">Glycoprotein</keyword>
<keyword evidence="11" id="KW-1185">Reference proteome</keyword>
<dbReference type="GO" id="GO:0007224">
    <property type="term" value="P:smoothened signaling pathway"/>
    <property type="evidence" value="ECO:0007669"/>
    <property type="project" value="TreeGrafter"/>
</dbReference>
<feature type="region of interest" description="Disordered" evidence="6">
    <location>
        <begin position="79"/>
        <end position="103"/>
    </location>
</feature>
<evidence type="ECO:0008006" key="12">
    <source>
        <dbReference type="Google" id="ProtNLM"/>
    </source>
</evidence>
<dbReference type="AlphaFoldDB" id="A0A8T2PBS4"/>
<dbReference type="GO" id="GO:0060271">
    <property type="term" value="P:cilium assembly"/>
    <property type="evidence" value="ECO:0007669"/>
    <property type="project" value="TreeGrafter"/>
</dbReference>
<dbReference type="PANTHER" id="PTHR14611:SF4">
    <property type="entry name" value="TECTONIC-3"/>
    <property type="match status" value="1"/>
</dbReference>
<evidence type="ECO:0000313" key="11">
    <source>
        <dbReference type="Proteomes" id="UP000824540"/>
    </source>
</evidence>
<evidence type="ECO:0000256" key="3">
    <source>
        <dbReference type="ARBA" id="ARBA00022729"/>
    </source>
</evidence>
<evidence type="ECO:0000259" key="9">
    <source>
        <dbReference type="Pfam" id="PF25752"/>
    </source>
</evidence>
<feature type="chain" id="PRO_5035913195" description="Tectonic domain-containing protein" evidence="7">
    <location>
        <begin position="25"/>
        <end position="602"/>
    </location>
</feature>
<evidence type="ECO:0000256" key="1">
    <source>
        <dbReference type="ARBA" id="ARBA00007633"/>
    </source>
</evidence>